<evidence type="ECO:0000256" key="5">
    <source>
        <dbReference type="ARBA" id="ARBA00023237"/>
    </source>
</evidence>
<dbReference type="InterPro" id="IPR011990">
    <property type="entry name" value="TPR-like_helical_dom_sf"/>
</dbReference>
<evidence type="ECO:0000256" key="2">
    <source>
        <dbReference type="ARBA" id="ARBA00006275"/>
    </source>
</evidence>
<dbReference type="InterPro" id="IPR033985">
    <property type="entry name" value="SusD-like_N"/>
</dbReference>
<comment type="similarity">
    <text evidence="2">Belongs to the SusD family.</text>
</comment>
<evidence type="ECO:0000313" key="9">
    <source>
        <dbReference type="Proteomes" id="UP000664034"/>
    </source>
</evidence>
<dbReference type="Pfam" id="PF07980">
    <property type="entry name" value="SusD_RagB"/>
    <property type="match status" value="1"/>
</dbReference>
<organism evidence="8 9">
    <name type="scientific">Fibrella rubiginis</name>
    <dbReference type="NCBI Taxonomy" id="2817060"/>
    <lineage>
        <taxon>Bacteria</taxon>
        <taxon>Pseudomonadati</taxon>
        <taxon>Bacteroidota</taxon>
        <taxon>Cytophagia</taxon>
        <taxon>Cytophagales</taxon>
        <taxon>Spirosomataceae</taxon>
        <taxon>Fibrella</taxon>
    </lineage>
</organism>
<dbReference type="Proteomes" id="UP000664034">
    <property type="component" value="Unassembled WGS sequence"/>
</dbReference>
<gene>
    <name evidence="8" type="ORF">J2I47_05980</name>
</gene>
<dbReference type="GO" id="GO:0009279">
    <property type="term" value="C:cell outer membrane"/>
    <property type="evidence" value="ECO:0007669"/>
    <property type="project" value="UniProtKB-SubCell"/>
</dbReference>
<accession>A0A939GFZ6</accession>
<evidence type="ECO:0000256" key="3">
    <source>
        <dbReference type="ARBA" id="ARBA00022729"/>
    </source>
</evidence>
<dbReference type="Gene3D" id="1.25.40.390">
    <property type="match status" value="2"/>
</dbReference>
<name>A0A939GFZ6_9BACT</name>
<dbReference type="RefSeq" id="WP_207363633.1">
    <property type="nucleotide sequence ID" value="NZ_JAFMYV010000002.1"/>
</dbReference>
<comment type="caution">
    <text evidence="8">The sequence shown here is derived from an EMBL/GenBank/DDBJ whole genome shotgun (WGS) entry which is preliminary data.</text>
</comment>
<evidence type="ECO:0000256" key="1">
    <source>
        <dbReference type="ARBA" id="ARBA00004442"/>
    </source>
</evidence>
<dbReference type="SUPFAM" id="SSF48452">
    <property type="entry name" value="TPR-like"/>
    <property type="match status" value="1"/>
</dbReference>
<comment type="subcellular location">
    <subcellularLocation>
        <location evidence="1">Cell outer membrane</location>
    </subcellularLocation>
</comment>
<keyword evidence="5" id="KW-0998">Cell outer membrane</keyword>
<evidence type="ECO:0000313" key="8">
    <source>
        <dbReference type="EMBL" id="MBO0936090.1"/>
    </source>
</evidence>
<dbReference type="InterPro" id="IPR012944">
    <property type="entry name" value="SusD_RagB_dom"/>
</dbReference>
<keyword evidence="3" id="KW-0732">Signal</keyword>
<keyword evidence="4" id="KW-0472">Membrane</keyword>
<keyword evidence="9" id="KW-1185">Reference proteome</keyword>
<dbReference type="PROSITE" id="PS51257">
    <property type="entry name" value="PROKAR_LIPOPROTEIN"/>
    <property type="match status" value="1"/>
</dbReference>
<feature type="domain" description="RagB/SusD" evidence="6">
    <location>
        <begin position="289"/>
        <end position="422"/>
    </location>
</feature>
<dbReference type="CDD" id="cd08977">
    <property type="entry name" value="SusD"/>
    <property type="match status" value="1"/>
</dbReference>
<proteinExistence type="inferred from homology"/>
<dbReference type="Pfam" id="PF14322">
    <property type="entry name" value="SusD-like_3"/>
    <property type="match status" value="1"/>
</dbReference>
<reference evidence="8" key="1">
    <citation type="submission" date="2021-03" db="EMBL/GenBank/DDBJ databases">
        <title>Fibrella sp. HMF5335 genome sequencing and assembly.</title>
        <authorList>
            <person name="Kang H."/>
            <person name="Kim H."/>
            <person name="Bae S."/>
            <person name="Joh K."/>
        </authorList>
    </citation>
    <scope>NUCLEOTIDE SEQUENCE</scope>
    <source>
        <strain evidence="8">HMF5335</strain>
    </source>
</reference>
<sequence>MKLTYKKSIVGLAILTTLSGCNVLDQTPQASLDSATAINDATTAQAALYGAYNALQTANAYGTRLTLLPDLEGGNLTHTGTFPSFAQIANRSILTDNAEVTNAWNILYDGVNRVNNVIAKVPTITDPTFSADNKNFVVAEATFLRAFYYFTLVRLWGGVPIITQPTTVVSSALQVAKSPAADVYAQINADLDKAIASLPATYAGAAGKGRATKPAALAMKAKVALYQQKWADAASFAQQASTGYSLVPKFTDLFEAKNTAESIWELQQDPTNQNSLAFFLLSTARGGRNEVRPSTSLATSYSATDARAILTTSFDSKIKYYRISTQDDNIIMIRLGEVLLTRAEALNELGGDANLATAVTLVNQIRTRAGLTPVSATTAASQSLMRDEIFLQRRLELALEGGNYFYDLVRTGRAATRLANWNPNQALWPIPNREINANPALKQNDGY</sequence>
<evidence type="ECO:0000259" key="7">
    <source>
        <dbReference type="Pfam" id="PF14322"/>
    </source>
</evidence>
<dbReference type="EMBL" id="JAFMYV010000002">
    <property type="protein sequence ID" value="MBO0936090.1"/>
    <property type="molecule type" value="Genomic_DNA"/>
</dbReference>
<dbReference type="AlphaFoldDB" id="A0A939GFZ6"/>
<evidence type="ECO:0000256" key="4">
    <source>
        <dbReference type="ARBA" id="ARBA00023136"/>
    </source>
</evidence>
<protein>
    <submittedName>
        <fullName evidence="8">RagB/SusD family nutrient uptake outer membrane protein</fullName>
    </submittedName>
</protein>
<feature type="domain" description="SusD-like N-terminal" evidence="7">
    <location>
        <begin position="84"/>
        <end position="225"/>
    </location>
</feature>
<evidence type="ECO:0000259" key="6">
    <source>
        <dbReference type="Pfam" id="PF07980"/>
    </source>
</evidence>